<dbReference type="AlphaFoldDB" id="A0A4Y2IQC5"/>
<evidence type="ECO:0000313" key="2">
    <source>
        <dbReference type="Proteomes" id="UP000499080"/>
    </source>
</evidence>
<keyword evidence="2" id="KW-1185">Reference proteome</keyword>
<protein>
    <submittedName>
        <fullName evidence="1">Uncharacterized protein</fullName>
    </submittedName>
</protein>
<dbReference type="EMBL" id="BGPR01002847">
    <property type="protein sequence ID" value="GBM79874.1"/>
    <property type="molecule type" value="Genomic_DNA"/>
</dbReference>
<dbReference type="Proteomes" id="UP000499080">
    <property type="component" value="Unassembled WGS sequence"/>
</dbReference>
<accession>A0A4Y2IQC5</accession>
<sequence length="86" mass="9668">MSFLELQHPSSEDGMQLSFTPEEGYYGVEVLGYTQESVLQSVWGEENGVLKASWDRSVYGVLLKESSNLFIKEYCSKGDENHAALQ</sequence>
<comment type="caution">
    <text evidence="1">The sequence shown here is derived from an EMBL/GenBank/DDBJ whole genome shotgun (WGS) entry which is preliminary data.</text>
</comment>
<gene>
    <name evidence="1" type="ORF">AVEN_220430_1</name>
</gene>
<organism evidence="1 2">
    <name type="scientific">Araneus ventricosus</name>
    <name type="common">Orbweaver spider</name>
    <name type="synonym">Epeira ventricosa</name>
    <dbReference type="NCBI Taxonomy" id="182803"/>
    <lineage>
        <taxon>Eukaryota</taxon>
        <taxon>Metazoa</taxon>
        <taxon>Ecdysozoa</taxon>
        <taxon>Arthropoda</taxon>
        <taxon>Chelicerata</taxon>
        <taxon>Arachnida</taxon>
        <taxon>Araneae</taxon>
        <taxon>Araneomorphae</taxon>
        <taxon>Entelegynae</taxon>
        <taxon>Araneoidea</taxon>
        <taxon>Araneidae</taxon>
        <taxon>Araneus</taxon>
    </lineage>
</organism>
<reference evidence="1 2" key="1">
    <citation type="journal article" date="2019" name="Sci. Rep.">
        <title>Orb-weaving spider Araneus ventricosus genome elucidates the spidroin gene catalogue.</title>
        <authorList>
            <person name="Kono N."/>
            <person name="Nakamura H."/>
            <person name="Ohtoshi R."/>
            <person name="Moran D.A.P."/>
            <person name="Shinohara A."/>
            <person name="Yoshida Y."/>
            <person name="Fujiwara M."/>
            <person name="Mori M."/>
            <person name="Tomita M."/>
            <person name="Arakawa K."/>
        </authorList>
    </citation>
    <scope>NUCLEOTIDE SEQUENCE [LARGE SCALE GENOMIC DNA]</scope>
</reference>
<name>A0A4Y2IQC5_ARAVE</name>
<proteinExistence type="predicted"/>
<evidence type="ECO:0000313" key="1">
    <source>
        <dbReference type="EMBL" id="GBM79874.1"/>
    </source>
</evidence>